<keyword evidence="1" id="KW-0812">Transmembrane</keyword>
<dbReference type="InterPro" id="IPR003675">
    <property type="entry name" value="Rce1/LyrA-like_dom"/>
</dbReference>
<dbReference type="PANTHER" id="PTHR43592">
    <property type="entry name" value="CAAX AMINO TERMINAL PROTEASE"/>
    <property type="match status" value="1"/>
</dbReference>
<feature type="transmembrane region" description="Helical" evidence="1">
    <location>
        <begin position="194"/>
        <end position="213"/>
    </location>
</feature>
<proteinExistence type="predicted"/>
<evidence type="ECO:0000259" key="2">
    <source>
        <dbReference type="Pfam" id="PF02517"/>
    </source>
</evidence>
<organism evidence="3 4">
    <name type="scientific">Lithospermum erythrorhizon</name>
    <name type="common">Purple gromwell</name>
    <name type="synonym">Lithospermum officinale var. erythrorhizon</name>
    <dbReference type="NCBI Taxonomy" id="34254"/>
    <lineage>
        <taxon>Eukaryota</taxon>
        <taxon>Viridiplantae</taxon>
        <taxon>Streptophyta</taxon>
        <taxon>Embryophyta</taxon>
        <taxon>Tracheophyta</taxon>
        <taxon>Spermatophyta</taxon>
        <taxon>Magnoliopsida</taxon>
        <taxon>eudicotyledons</taxon>
        <taxon>Gunneridae</taxon>
        <taxon>Pentapetalae</taxon>
        <taxon>asterids</taxon>
        <taxon>lamiids</taxon>
        <taxon>Boraginales</taxon>
        <taxon>Boraginaceae</taxon>
        <taxon>Boraginoideae</taxon>
        <taxon>Lithospermeae</taxon>
        <taxon>Lithospermum</taxon>
    </lineage>
</organism>
<feature type="domain" description="CAAX prenyl protease 2/Lysostaphin resistance protein A-like" evidence="2">
    <location>
        <begin position="200"/>
        <end position="286"/>
    </location>
</feature>
<keyword evidence="3" id="KW-0378">Hydrolase</keyword>
<reference evidence="3 4" key="1">
    <citation type="submission" date="2024-01" db="EMBL/GenBank/DDBJ databases">
        <title>The complete chloroplast genome sequence of Lithospermum erythrorhizon: insights into the phylogenetic relationship among Boraginaceae species and the maternal lineages of purple gromwells.</title>
        <authorList>
            <person name="Okada T."/>
            <person name="Watanabe K."/>
        </authorList>
    </citation>
    <scope>NUCLEOTIDE SEQUENCE [LARGE SCALE GENOMIC DNA]</scope>
</reference>
<gene>
    <name evidence="3" type="ORF">LIER_16129</name>
</gene>
<protein>
    <submittedName>
        <fullName evidence="3">Metalloprotease</fullName>
    </submittedName>
</protein>
<evidence type="ECO:0000256" key="1">
    <source>
        <dbReference type="SAM" id="Phobius"/>
    </source>
</evidence>
<feature type="transmembrane region" description="Helical" evidence="1">
    <location>
        <begin position="220"/>
        <end position="246"/>
    </location>
</feature>
<feature type="transmembrane region" description="Helical" evidence="1">
    <location>
        <begin position="252"/>
        <end position="270"/>
    </location>
</feature>
<accession>A0AAV3Q6E3</accession>
<feature type="transmembrane region" description="Helical" evidence="1">
    <location>
        <begin position="152"/>
        <end position="174"/>
    </location>
</feature>
<dbReference type="AlphaFoldDB" id="A0AAV3Q6E3"/>
<dbReference type="GO" id="GO:0004175">
    <property type="term" value="F:endopeptidase activity"/>
    <property type="evidence" value="ECO:0007669"/>
    <property type="project" value="UniProtKB-ARBA"/>
</dbReference>
<evidence type="ECO:0000313" key="4">
    <source>
        <dbReference type="Proteomes" id="UP001454036"/>
    </source>
</evidence>
<dbReference type="EMBL" id="BAABME010003574">
    <property type="protein sequence ID" value="GAA0159324.1"/>
    <property type="molecule type" value="Genomic_DNA"/>
</dbReference>
<sequence>MNTTLAYKPIIYHIPLSNLDKYYEKCPLFKPRLSTATTSLTTTCCLNNENSQESPSGFSLLKSDVSCKSGSLWSTLAFYIFSLHIPLSFGGVSAVASVFHQSVVDPQTQALSILIIESVEFIGFLLLLRFSHNQVELLDCFKPKKLLKERSWILASILGFGFIVLTLFLTSILADQLIGPKDVNNPVLRDMLSGGEISATACILLYCVVTPILEESVYRGFLLTSLSSTMTWKQSVIISSLIFSASHFSGENFLQLFVIGIVLGCSYCWSGNLSSSIAIHSLYNALILYVTYVS</sequence>
<comment type="caution">
    <text evidence="3">The sequence shown here is derived from an EMBL/GenBank/DDBJ whole genome shotgun (WGS) entry which is preliminary data.</text>
</comment>
<keyword evidence="4" id="KW-1185">Reference proteome</keyword>
<dbReference type="GO" id="GO:0008237">
    <property type="term" value="F:metallopeptidase activity"/>
    <property type="evidence" value="ECO:0007669"/>
    <property type="project" value="UniProtKB-KW"/>
</dbReference>
<dbReference type="PANTHER" id="PTHR43592:SF4">
    <property type="entry name" value="CAAX AMINO TERMINAL PROTEASE FAMILY PROTEIN"/>
    <property type="match status" value="1"/>
</dbReference>
<dbReference type="Proteomes" id="UP001454036">
    <property type="component" value="Unassembled WGS sequence"/>
</dbReference>
<keyword evidence="1" id="KW-0472">Membrane</keyword>
<feature type="transmembrane region" description="Helical" evidence="1">
    <location>
        <begin position="111"/>
        <end position="131"/>
    </location>
</feature>
<keyword evidence="1" id="KW-1133">Transmembrane helix</keyword>
<keyword evidence="3" id="KW-0645">Protease</keyword>
<keyword evidence="3" id="KW-0482">Metalloprotease</keyword>
<name>A0AAV3Q6E3_LITER</name>
<evidence type="ECO:0000313" key="3">
    <source>
        <dbReference type="EMBL" id="GAA0159324.1"/>
    </source>
</evidence>
<feature type="transmembrane region" description="Helical" evidence="1">
    <location>
        <begin position="76"/>
        <end position="99"/>
    </location>
</feature>
<dbReference type="GO" id="GO:0080120">
    <property type="term" value="P:CAAX-box protein maturation"/>
    <property type="evidence" value="ECO:0007669"/>
    <property type="project" value="UniProtKB-ARBA"/>
</dbReference>
<dbReference type="Pfam" id="PF02517">
    <property type="entry name" value="Rce1-like"/>
    <property type="match status" value="1"/>
</dbReference>